<keyword evidence="7" id="KW-1185">Reference proteome</keyword>
<dbReference type="RefSeq" id="WP_376880624.1">
    <property type="nucleotide sequence ID" value="NZ_JBHUHP010000030.1"/>
</dbReference>
<proteinExistence type="inferred from homology"/>
<sequence length="310" mass="30510">MAGRHPDAACRPPMIGGGTGREVVVVGDVATDVVVVLSGEPAPGSDRPASIRSRGGGAGANVAAHLAGLGTSVVLAGCIGDDAAGAGLAAELTAAGARLRLRTVPGAPTGTIVSLVEPGGQRSMLADRGANLHLRPEDVPSPSPGGHLHLSGYTLLDPGPRHAGLTALAAAVAAGCTVSLDPASTGPLGRYGVDRWLADTAAATVLLPNAEEARLLTGCADVADAARALARRHPVVAVTCGADGALWASGDLLVHRPAHPTEVVDTTGAGDAFAAGLLAVWLASPGVDPGDALDAGLARAAEVVRRPGAR</sequence>
<evidence type="ECO:0000313" key="7">
    <source>
        <dbReference type="Proteomes" id="UP001597402"/>
    </source>
</evidence>
<comment type="similarity">
    <text evidence="1 4">Belongs to the carbohydrate kinase PfkB family.</text>
</comment>
<keyword evidence="3 4" id="KW-0418">Kinase</keyword>
<dbReference type="InterPro" id="IPR002139">
    <property type="entry name" value="Ribo/fructo_kinase"/>
</dbReference>
<dbReference type="PANTHER" id="PTHR10584:SF167">
    <property type="entry name" value="PFKB DOMAIN PROTEIN"/>
    <property type="match status" value="1"/>
</dbReference>
<comment type="caution">
    <text evidence="6">The sequence shown here is derived from an EMBL/GenBank/DDBJ whole genome shotgun (WGS) entry which is preliminary data.</text>
</comment>
<dbReference type="EMBL" id="JBHUHP010000030">
    <property type="protein sequence ID" value="MFD2094130.1"/>
    <property type="molecule type" value="Genomic_DNA"/>
</dbReference>
<dbReference type="GO" id="GO:0016301">
    <property type="term" value="F:kinase activity"/>
    <property type="evidence" value="ECO:0007669"/>
    <property type="project" value="UniProtKB-KW"/>
</dbReference>
<dbReference type="SUPFAM" id="SSF53613">
    <property type="entry name" value="Ribokinase-like"/>
    <property type="match status" value="1"/>
</dbReference>
<dbReference type="Gene3D" id="3.40.1190.20">
    <property type="match status" value="1"/>
</dbReference>
<accession>A0ABW4XFD8</accession>
<evidence type="ECO:0000259" key="5">
    <source>
        <dbReference type="Pfam" id="PF00294"/>
    </source>
</evidence>
<evidence type="ECO:0000256" key="2">
    <source>
        <dbReference type="ARBA" id="ARBA00022679"/>
    </source>
</evidence>
<dbReference type="InterPro" id="IPR002173">
    <property type="entry name" value="Carboh/pur_kinase_PfkB_CS"/>
</dbReference>
<gene>
    <name evidence="6" type="ORF">ACFSHS_21395</name>
</gene>
<name>A0ABW4XFD8_9ACTN</name>
<dbReference type="PANTHER" id="PTHR10584">
    <property type="entry name" value="SUGAR KINASE"/>
    <property type="match status" value="1"/>
</dbReference>
<dbReference type="EC" id="2.7.1.-" evidence="6"/>
<reference evidence="7" key="1">
    <citation type="journal article" date="2019" name="Int. J. Syst. Evol. Microbiol.">
        <title>The Global Catalogue of Microorganisms (GCM) 10K type strain sequencing project: providing services to taxonomists for standard genome sequencing and annotation.</title>
        <authorList>
            <consortium name="The Broad Institute Genomics Platform"/>
            <consortium name="The Broad Institute Genome Sequencing Center for Infectious Disease"/>
            <person name="Wu L."/>
            <person name="Ma J."/>
        </authorList>
    </citation>
    <scope>NUCLEOTIDE SEQUENCE [LARGE SCALE GENOMIC DNA]</scope>
    <source>
        <strain evidence="7">JCM 3338</strain>
    </source>
</reference>
<dbReference type="Proteomes" id="UP001597402">
    <property type="component" value="Unassembled WGS sequence"/>
</dbReference>
<evidence type="ECO:0000256" key="1">
    <source>
        <dbReference type="ARBA" id="ARBA00010688"/>
    </source>
</evidence>
<dbReference type="PRINTS" id="PR00990">
    <property type="entry name" value="RIBOKINASE"/>
</dbReference>
<evidence type="ECO:0000313" key="6">
    <source>
        <dbReference type="EMBL" id="MFD2094130.1"/>
    </source>
</evidence>
<evidence type="ECO:0000256" key="3">
    <source>
        <dbReference type="ARBA" id="ARBA00022777"/>
    </source>
</evidence>
<protein>
    <submittedName>
        <fullName evidence="6">Carbohydrate kinase family protein</fullName>
        <ecNumber evidence="6">2.7.1.-</ecNumber>
    </submittedName>
</protein>
<dbReference type="InterPro" id="IPR011611">
    <property type="entry name" value="PfkB_dom"/>
</dbReference>
<feature type="domain" description="Carbohydrate kinase PfkB" evidence="5">
    <location>
        <begin position="22"/>
        <end position="309"/>
    </location>
</feature>
<keyword evidence="2 4" id="KW-0808">Transferase</keyword>
<dbReference type="InterPro" id="IPR029056">
    <property type="entry name" value="Ribokinase-like"/>
</dbReference>
<organism evidence="6 7">
    <name type="scientific">Blastococcus deserti</name>
    <dbReference type="NCBI Taxonomy" id="2259033"/>
    <lineage>
        <taxon>Bacteria</taxon>
        <taxon>Bacillati</taxon>
        <taxon>Actinomycetota</taxon>
        <taxon>Actinomycetes</taxon>
        <taxon>Geodermatophilales</taxon>
        <taxon>Geodermatophilaceae</taxon>
        <taxon>Blastococcus</taxon>
    </lineage>
</organism>
<evidence type="ECO:0000256" key="4">
    <source>
        <dbReference type="RuleBase" id="RU003704"/>
    </source>
</evidence>
<dbReference type="PROSITE" id="PS00584">
    <property type="entry name" value="PFKB_KINASES_2"/>
    <property type="match status" value="1"/>
</dbReference>
<dbReference type="Pfam" id="PF00294">
    <property type="entry name" value="PfkB"/>
    <property type="match status" value="1"/>
</dbReference>